<evidence type="ECO:0000313" key="2">
    <source>
        <dbReference type="EMBL" id="QJA63300.1"/>
    </source>
</evidence>
<proteinExistence type="predicted"/>
<sequence length="206" mass="23599">MAKTKDVDQTTETKETPQGLTPDEMAIYQRVESEGTKTKDRWKVITEGDAEDFSLMEDPGKLPAPAQKMQDQKVYAFRWAERKPQRIDSLRNLRFPWEICNRSNTPFLKDEIDPVLGCVCRLDQMLMFRPWAVHSVDRSLIKQMAENQDRGGDLKSRDGRKDDKSEWMSGPDYKITSKDEVMADEAEVDGLFGAKEDSSGLSDVEE</sequence>
<dbReference type="EMBL" id="MT141494">
    <property type="protein sequence ID" value="QJA63300.1"/>
    <property type="molecule type" value="Genomic_DNA"/>
</dbReference>
<protein>
    <submittedName>
        <fullName evidence="2">Uncharacterized protein</fullName>
    </submittedName>
</protein>
<feature type="compositionally biased region" description="Basic and acidic residues" evidence="1">
    <location>
        <begin position="147"/>
        <end position="166"/>
    </location>
</feature>
<evidence type="ECO:0000256" key="1">
    <source>
        <dbReference type="SAM" id="MobiDB-lite"/>
    </source>
</evidence>
<reference evidence="2" key="1">
    <citation type="submission" date="2020-03" db="EMBL/GenBank/DDBJ databases">
        <title>The deep terrestrial virosphere.</title>
        <authorList>
            <person name="Holmfeldt K."/>
            <person name="Nilsson E."/>
            <person name="Simone D."/>
            <person name="Lopez-Fernandez M."/>
            <person name="Wu X."/>
            <person name="de Brujin I."/>
            <person name="Lundin D."/>
            <person name="Andersson A."/>
            <person name="Bertilsson S."/>
            <person name="Dopson M."/>
        </authorList>
    </citation>
    <scope>NUCLEOTIDE SEQUENCE</scope>
    <source>
        <strain evidence="2">MM415B00636</strain>
    </source>
</reference>
<feature type="region of interest" description="Disordered" evidence="1">
    <location>
        <begin position="1"/>
        <end position="25"/>
    </location>
</feature>
<gene>
    <name evidence="2" type="ORF">MM415B00636_0033</name>
</gene>
<feature type="region of interest" description="Disordered" evidence="1">
    <location>
        <begin position="147"/>
        <end position="180"/>
    </location>
</feature>
<dbReference type="AlphaFoldDB" id="A0A6M3J0M1"/>
<accession>A0A6M3J0M1</accession>
<feature type="compositionally biased region" description="Basic and acidic residues" evidence="1">
    <location>
        <begin position="1"/>
        <end position="15"/>
    </location>
</feature>
<name>A0A6M3J0M1_9ZZZZ</name>
<organism evidence="2">
    <name type="scientific">viral metagenome</name>
    <dbReference type="NCBI Taxonomy" id="1070528"/>
    <lineage>
        <taxon>unclassified sequences</taxon>
        <taxon>metagenomes</taxon>
        <taxon>organismal metagenomes</taxon>
    </lineage>
</organism>